<dbReference type="Pfam" id="PF13472">
    <property type="entry name" value="Lipase_GDSL_2"/>
    <property type="match status" value="1"/>
</dbReference>
<feature type="signal peptide" evidence="1">
    <location>
        <begin position="1"/>
        <end position="23"/>
    </location>
</feature>
<sequence length="258" mass="28763">MQPNHLAPLARLRSLALRLTLGAAVLLLNACSGTSTPTPARPTAEEAPPKSAPQFIQAHQRFLERGMQGPVDVLFLGDSITAGWSKAPDVWQRHYGAWRPANFGIGGDRIEDVQWRITHGELDNIRPRVVVLMLGTNDTGNLSGAQIAERNRVVIDTVRTRLPDTKVLLLAIFPRGPRNTEPANIDDARRRMQIIRAANDRMAAFDDGKSVRFLDIGERFMRNGLIPPEVMPDQLHPSHAGYVIWAEAMQPLFDEMMR</sequence>
<evidence type="ECO:0000313" key="4">
    <source>
        <dbReference type="Proteomes" id="UP001331561"/>
    </source>
</evidence>
<evidence type="ECO:0000256" key="1">
    <source>
        <dbReference type="SAM" id="SignalP"/>
    </source>
</evidence>
<evidence type="ECO:0000313" key="3">
    <source>
        <dbReference type="EMBL" id="MEC5385810.1"/>
    </source>
</evidence>
<protein>
    <submittedName>
        <fullName evidence="3">GDSL-type esterase/lipase family protein</fullName>
    </submittedName>
</protein>
<dbReference type="Proteomes" id="UP001331561">
    <property type="component" value="Unassembled WGS sequence"/>
</dbReference>
<organism evidence="3 4">
    <name type="scientific">Uliginosibacterium silvisoli</name>
    <dbReference type="NCBI Taxonomy" id="3114758"/>
    <lineage>
        <taxon>Bacteria</taxon>
        <taxon>Pseudomonadati</taxon>
        <taxon>Pseudomonadota</taxon>
        <taxon>Betaproteobacteria</taxon>
        <taxon>Rhodocyclales</taxon>
        <taxon>Zoogloeaceae</taxon>
        <taxon>Uliginosibacterium</taxon>
    </lineage>
</organism>
<dbReference type="InterPro" id="IPR013830">
    <property type="entry name" value="SGNH_hydro"/>
</dbReference>
<name>A0ABU6K2E2_9RHOO</name>
<dbReference type="SUPFAM" id="SSF52266">
    <property type="entry name" value="SGNH hydrolase"/>
    <property type="match status" value="1"/>
</dbReference>
<proteinExistence type="predicted"/>
<keyword evidence="1" id="KW-0732">Signal</keyword>
<dbReference type="RefSeq" id="WP_327598757.1">
    <property type="nucleotide sequence ID" value="NZ_JAYXHS010000001.1"/>
</dbReference>
<gene>
    <name evidence="3" type="ORF">VVD49_08745</name>
</gene>
<dbReference type="InterPro" id="IPR051532">
    <property type="entry name" value="Ester_Hydrolysis_Enzymes"/>
</dbReference>
<dbReference type="PANTHER" id="PTHR30383:SF32">
    <property type="entry name" value="SGNH-HYDROLASE"/>
    <property type="match status" value="1"/>
</dbReference>
<dbReference type="InterPro" id="IPR036514">
    <property type="entry name" value="SGNH_hydro_sf"/>
</dbReference>
<dbReference type="EMBL" id="JAYXHS010000001">
    <property type="protein sequence ID" value="MEC5385810.1"/>
    <property type="molecule type" value="Genomic_DNA"/>
</dbReference>
<comment type="caution">
    <text evidence="3">The sequence shown here is derived from an EMBL/GenBank/DDBJ whole genome shotgun (WGS) entry which is preliminary data.</text>
</comment>
<dbReference type="PANTHER" id="PTHR30383">
    <property type="entry name" value="THIOESTERASE 1/PROTEASE 1/LYSOPHOSPHOLIPASE L1"/>
    <property type="match status" value="1"/>
</dbReference>
<feature type="chain" id="PRO_5046551828" evidence="1">
    <location>
        <begin position="24"/>
        <end position="258"/>
    </location>
</feature>
<reference evidence="3 4" key="1">
    <citation type="submission" date="2024-01" db="EMBL/GenBank/DDBJ databases">
        <title>Uliginosibacterium soil sp. nov.</title>
        <authorList>
            <person name="Lv Y."/>
        </authorList>
    </citation>
    <scope>NUCLEOTIDE SEQUENCE [LARGE SCALE GENOMIC DNA]</scope>
    <source>
        <strain evidence="3 4">H3</strain>
    </source>
</reference>
<feature type="domain" description="SGNH hydrolase-type esterase" evidence="2">
    <location>
        <begin position="75"/>
        <end position="242"/>
    </location>
</feature>
<accession>A0ABU6K2E2</accession>
<keyword evidence="4" id="KW-1185">Reference proteome</keyword>
<dbReference type="Gene3D" id="3.40.50.1110">
    <property type="entry name" value="SGNH hydrolase"/>
    <property type="match status" value="1"/>
</dbReference>
<evidence type="ECO:0000259" key="2">
    <source>
        <dbReference type="Pfam" id="PF13472"/>
    </source>
</evidence>